<proteinExistence type="predicted"/>
<name>A0A2V3ZZE5_9BACT</name>
<protein>
    <submittedName>
        <fullName evidence="1">Uncharacterized protein</fullName>
    </submittedName>
</protein>
<dbReference type="EMBL" id="QFLI01000003">
    <property type="protein sequence ID" value="PXY01663.1"/>
    <property type="molecule type" value="Genomic_DNA"/>
</dbReference>
<evidence type="ECO:0000313" key="1">
    <source>
        <dbReference type="EMBL" id="PXY01663.1"/>
    </source>
</evidence>
<dbReference type="AlphaFoldDB" id="A0A2V3ZZE5"/>
<comment type="caution">
    <text evidence="1">The sequence shown here is derived from an EMBL/GenBank/DDBJ whole genome shotgun (WGS) entry which is preliminary data.</text>
</comment>
<dbReference type="Proteomes" id="UP000248079">
    <property type="component" value="Unassembled WGS sequence"/>
</dbReference>
<evidence type="ECO:0000313" key="2">
    <source>
        <dbReference type="Proteomes" id="UP000248079"/>
    </source>
</evidence>
<reference evidence="1 2" key="1">
    <citation type="submission" date="2018-05" db="EMBL/GenBank/DDBJ databases">
        <title>Marinifilum breve JC075T sp. nov., a marine bacterium isolated from Yongle Blue Hole in the South China Sea.</title>
        <authorList>
            <person name="Fu T."/>
        </authorList>
    </citation>
    <scope>NUCLEOTIDE SEQUENCE [LARGE SCALE GENOMIC DNA]</scope>
    <source>
        <strain evidence="1 2">JC075</strain>
    </source>
</reference>
<keyword evidence="2" id="KW-1185">Reference proteome</keyword>
<organism evidence="1 2">
    <name type="scientific">Marinifilum breve</name>
    <dbReference type="NCBI Taxonomy" id="2184082"/>
    <lineage>
        <taxon>Bacteria</taxon>
        <taxon>Pseudomonadati</taxon>
        <taxon>Bacteroidota</taxon>
        <taxon>Bacteroidia</taxon>
        <taxon>Marinilabiliales</taxon>
        <taxon>Marinifilaceae</taxon>
    </lineage>
</organism>
<accession>A0A2V3ZZE5</accession>
<sequence>MIFILVISACDGHKAPLLFLFRFSFFYLFLKIRNAREAVQNHCHSDPEGSGEESVYLIIRCFTLFNMTLHELNLLFGQPLCYSEFLPKARAALPDISQKQ</sequence>
<gene>
    <name evidence="1" type="ORF">DF185_09350</name>
</gene>